<dbReference type="EMBL" id="PQXF01000015">
    <property type="protein sequence ID" value="PXF60517.1"/>
    <property type="molecule type" value="Genomic_DNA"/>
</dbReference>
<protein>
    <submittedName>
        <fullName evidence="1">Uncharacterized protein</fullName>
    </submittedName>
</protein>
<gene>
    <name evidence="1" type="ORF">C4B59_09015</name>
</gene>
<organism evidence="1 2">
    <name type="scientific">Candidatus Methanogaster sp</name>
    <dbReference type="NCBI Taxonomy" id="3386292"/>
    <lineage>
        <taxon>Archaea</taxon>
        <taxon>Methanobacteriati</taxon>
        <taxon>Methanobacteriota</taxon>
        <taxon>Stenosarchaea group</taxon>
        <taxon>Methanomicrobia</taxon>
        <taxon>Methanosarcinales</taxon>
        <taxon>ANME-2 cluster</taxon>
        <taxon>Candidatus Methanogasteraceae</taxon>
        <taxon>Candidatus Methanogaster</taxon>
    </lineage>
</organism>
<accession>A0AC61L2S6</accession>
<evidence type="ECO:0000313" key="2">
    <source>
        <dbReference type="Proteomes" id="UP000248329"/>
    </source>
</evidence>
<dbReference type="Proteomes" id="UP000248329">
    <property type="component" value="Unassembled WGS sequence"/>
</dbReference>
<proteinExistence type="predicted"/>
<name>A0AC61L2S6_9EURY</name>
<evidence type="ECO:0000313" key="1">
    <source>
        <dbReference type="EMBL" id="PXF60517.1"/>
    </source>
</evidence>
<sequence>MPSETDQIGVHVNGNDASDIAWGLGGLLDDMGEAALMGKRVRKPVARHFTWDKVADSTIDVHAGVVANRGKY</sequence>
<reference evidence="1" key="1">
    <citation type="submission" date="2018-01" db="EMBL/GenBank/DDBJ databases">
        <authorList>
            <person name="Krukenberg V."/>
        </authorList>
    </citation>
    <scope>NUCLEOTIDE SEQUENCE</scope>
    <source>
        <strain evidence="1">E20ANME2</strain>
    </source>
</reference>
<comment type="caution">
    <text evidence="1">The sequence shown here is derived from an EMBL/GenBank/DDBJ whole genome shotgun (WGS) entry which is preliminary data.</text>
</comment>